<evidence type="ECO:0000256" key="1">
    <source>
        <dbReference type="SAM" id="Phobius"/>
    </source>
</evidence>
<keyword evidence="1" id="KW-0812">Transmembrane</keyword>
<dbReference type="EMBL" id="BAAANC010000002">
    <property type="protein sequence ID" value="GAA1526163.1"/>
    <property type="molecule type" value="Genomic_DNA"/>
</dbReference>
<evidence type="ECO:0000313" key="3">
    <source>
        <dbReference type="Proteomes" id="UP001500363"/>
    </source>
</evidence>
<feature type="transmembrane region" description="Helical" evidence="1">
    <location>
        <begin position="55"/>
        <end position="84"/>
    </location>
</feature>
<gene>
    <name evidence="2" type="ORF">GCM10009741_29680</name>
</gene>
<dbReference type="PANTHER" id="PTHR28008:SF1">
    <property type="entry name" value="DOMAIN PROTEIN, PUTATIVE (AFU_ORTHOLOGUE AFUA_3G10980)-RELATED"/>
    <property type="match status" value="1"/>
</dbReference>
<comment type="caution">
    <text evidence="2">The sequence shown here is derived from an EMBL/GenBank/DDBJ whole genome shotgun (WGS) entry which is preliminary data.</text>
</comment>
<dbReference type="PANTHER" id="PTHR28008">
    <property type="entry name" value="DOMAIN PROTEIN, PUTATIVE (AFU_ORTHOLOGUE AFUA_3G10980)-RELATED"/>
    <property type="match status" value="1"/>
</dbReference>
<reference evidence="3" key="1">
    <citation type="journal article" date="2019" name="Int. J. Syst. Evol. Microbiol.">
        <title>The Global Catalogue of Microorganisms (GCM) 10K type strain sequencing project: providing services to taxonomists for standard genome sequencing and annotation.</title>
        <authorList>
            <consortium name="The Broad Institute Genomics Platform"/>
            <consortium name="The Broad Institute Genome Sequencing Center for Infectious Disease"/>
            <person name="Wu L."/>
            <person name="Ma J."/>
        </authorList>
    </citation>
    <scope>NUCLEOTIDE SEQUENCE [LARGE SCALE GENOMIC DNA]</scope>
    <source>
        <strain evidence="3">JCM 14303</strain>
    </source>
</reference>
<evidence type="ECO:0000313" key="2">
    <source>
        <dbReference type="EMBL" id="GAA1526163.1"/>
    </source>
</evidence>
<protein>
    <recommendedName>
        <fullName evidence="4">VanZ family protein</fullName>
    </recommendedName>
</protein>
<keyword evidence="3" id="KW-1185">Reference proteome</keyword>
<accession>A0ABP4LKK3</accession>
<keyword evidence="1" id="KW-1133">Transmembrane helix</keyword>
<name>A0ABP4LKK3_9ACTN</name>
<dbReference type="Proteomes" id="UP001500363">
    <property type="component" value="Unassembled WGS sequence"/>
</dbReference>
<organism evidence="2 3">
    <name type="scientific">Kribbella lupini</name>
    <dbReference type="NCBI Taxonomy" id="291602"/>
    <lineage>
        <taxon>Bacteria</taxon>
        <taxon>Bacillati</taxon>
        <taxon>Actinomycetota</taxon>
        <taxon>Actinomycetes</taxon>
        <taxon>Propionibacteriales</taxon>
        <taxon>Kribbellaceae</taxon>
        <taxon>Kribbella</taxon>
    </lineage>
</organism>
<proteinExistence type="predicted"/>
<keyword evidence="1" id="KW-0472">Membrane</keyword>
<sequence>MPDSATRVRGVGTRLWAWRAGFVLACLVQLYGLYSPHQAGPDTSSIPYSDKVAHFAIFVAVAYLGLRVGVPARWLLAALVVQAIGSEFVQHYLLPDRSGDPFDSLADLLGTATGAWLGFRAVQKSRGTT</sequence>
<evidence type="ECO:0008006" key="4">
    <source>
        <dbReference type="Google" id="ProtNLM"/>
    </source>
</evidence>
<feature type="transmembrane region" description="Helical" evidence="1">
    <location>
        <begin position="16"/>
        <end position="34"/>
    </location>
</feature>